<accession>A0ABV7KYZ4</accession>
<organism evidence="1 2">
    <name type="scientific">Marinibaculum pumilum</name>
    <dbReference type="NCBI Taxonomy" id="1766165"/>
    <lineage>
        <taxon>Bacteria</taxon>
        <taxon>Pseudomonadati</taxon>
        <taxon>Pseudomonadota</taxon>
        <taxon>Alphaproteobacteria</taxon>
        <taxon>Rhodospirillales</taxon>
        <taxon>Rhodospirillaceae</taxon>
        <taxon>Marinibaculum</taxon>
    </lineage>
</organism>
<protein>
    <submittedName>
        <fullName evidence="1">TIGR02466 family protein</fullName>
    </submittedName>
</protein>
<dbReference type="Gene3D" id="2.60.120.620">
    <property type="entry name" value="q2cbj1_9rhob like domain"/>
    <property type="match status" value="1"/>
</dbReference>
<name>A0ABV7KYZ4_9PROT</name>
<dbReference type="InterPro" id="IPR012668">
    <property type="entry name" value="CHP02466"/>
</dbReference>
<dbReference type="RefSeq" id="WP_379899383.1">
    <property type="nucleotide sequence ID" value="NZ_JBHRTR010000020.1"/>
</dbReference>
<sequence length="212" mass="22748">MAAQPFTRVDVKATFATPFAVCRLAAAEALNAALRPRILEREKQASGNVISNVGGWQSEDDFLDWSGAEGAQVIEAGKALASRLTAARDGRSPKPAWRVHAWANINRAGQWNDGHAHPGNFWSACYYVDDAGAGDDPALGGEFEIQDPRGLAPAMYAPGLVFDMPDGGAAGAAMLFRPRAGEMFLFPSWLNHSVRPYRGSGTRISIAFNMAI</sequence>
<evidence type="ECO:0000313" key="2">
    <source>
        <dbReference type="Proteomes" id="UP001595528"/>
    </source>
</evidence>
<dbReference type="EMBL" id="JBHRTR010000020">
    <property type="protein sequence ID" value="MFC3227222.1"/>
    <property type="molecule type" value="Genomic_DNA"/>
</dbReference>
<reference evidence="2" key="1">
    <citation type="journal article" date="2019" name="Int. J. Syst. Evol. Microbiol.">
        <title>The Global Catalogue of Microorganisms (GCM) 10K type strain sequencing project: providing services to taxonomists for standard genome sequencing and annotation.</title>
        <authorList>
            <consortium name="The Broad Institute Genomics Platform"/>
            <consortium name="The Broad Institute Genome Sequencing Center for Infectious Disease"/>
            <person name="Wu L."/>
            <person name="Ma J."/>
        </authorList>
    </citation>
    <scope>NUCLEOTIDE SEQUENCE [LARGE SCALE GENOMIC DNA]</scope>
    <source>
        <strain evidence="2">KCTC 42964</strain>
    </source>
</reference>
<keyword evidence="2" id="KW-1185">Reference proteome</keyword>
<proteinExistence type="predicted"/>
<comment type="caution">
    <text evidence="1">The sequence shown here is derived from an EMBL/GenBank/DDBJ whole genome shotgun (WGS) entry which is preliminary data.</text>
</comment>
<dbReference type="Pfam" id="PF13759">
    <property type="entry name" value="2OG-FeII_Oxy_5"/>
    <property type="match status" value="1"/>
</dbReference>
<dbReference type="NCBIfam" id="TIGR02466">
    <property type="entry name" value="TIGR02466 family protein"/>
    <property type="match status" value="1"/>
</dbReference>
<evidence type="ECO:0000313" key="1">
    <source>
        <dbReference type="EMBL" id="MFC3227222.1"/>
    </source>
</evidence>
<gene>
    <name evidence="1" type="ORF">ACFOGJ_08285</name>
</gene>
<dbReference type="Proteomes" id="UP001595528">
    <property type="component" value="Unassembled WGS sequence"/>
</dbReference>